<dbReference type="Gene3D" id="6.10.140.2220">
    <property type="match status" value="1"/>
</dbReference>
<dbReference type="GO" id="GO:0005737">
    <property type="term" value="C:cytoplasm"/>
    <property type="evidence" value="ECO:0007669"/>
    <property type="project" value="TreeGrafter"/>
</dbReference>
<name>A0AAE0VM41_9BIVA</name>
<evidence type="ECO:0000256" key="8">
    <source>
        <dbReference type="ARBA" id="ARBA00093635"/>
    </source>
</evidence>
<dbReference type="SUPFAM" id="SSF82199">
    <property type="entry name" value="SET domain"/>
    <property type="match status" value="1"/>
</dbReference>
<keyword evidence="1" id="KW-0489">Methyltransferase</keyword>
<evidence type="ECO:0000256" key="2">
    <source>
        <dbReference type="ARBA" id="ARBA00022679"/>
    </source>
</evidence>
<evidence type="ECO:0000256" key="6">
    <source>
        <dbReference type="ARBA" id="ARBA00022833"/>
    </source>
</evidence>
<feature type="domain" description="MYND-type" evidence="12">
    <location>
        <begin position="284"/>
        <end position="323"/>
    </location>
</feature>
<dbReference type="PROSITE" id="PS50280">
    <property type="entry name" value="SET"/>
    <property type="match status" value="1"/>
</dbReference>
<keyword evidence="3" id="KW-0949">S-adenosyl-L-methionine</keyword>
<feature type="domain" description="SET" evidence="11">
    <location>
        <begin position="239"/>
        <end position="516"/>
    </location>
</feature>
<dbReference type="Proteomes" id="UP001195483">
    <property type="component" value="Unassembled WGS sequence"/>
</dbReference>
<dbReference type="PANTHER" id="PTHR46165">
    <property type="entry name" value="SET AND MYND DOMAIN-CONTAINING PROTEIN 4"/>
    <property type="match status" value="1"/>
</dbReference>
<accession>A0AAE0VM41</accession>
<evidence type="ECO:0000256" key="3">
    <source>
        <dbReference type="ARBA" id="ARBA00022691"/>
    </source>
</evidence>
<evidence type="ECO:0000256" key="5">
    <source>
        <dbReference type="ARBA" id="ARBA00022771"/>
    </source>
</evidence>
<dbReference type="Pfam" id="PF00856">
    <property type="entry name" value="SET"/>
    <property type="match status" value="1"/>
</dbReference>
<dbReference type="GO" id="GO:0005634">
    <property type="term" value="C:nucleus"/>
    <property type="evidence" value="ECO:0007669"/>
    <property type="project" value="TreeGrafter"/>
</dbReference>
<dbReference type="Pfam" id="PF01753">
    <property type="entry name" value="zf-MYND"/>
    <property type="match status" value="1"/>
</dbReference>
<reference evidence="13" key="1">
    <citation type="journal article" date="2021" name="Genome Biol. Evol.">
        <title>A High-Quality Reference Genome for a Parasitic Bivalve with Doubly Uniparental Inheritance (Bivalvia: Unionida).</title>
        <authorList>
            <person name="Smith C.H."/>
        </authorList>
    </citation>
    <scope>NUCLEOTIDE SEQUENCE</scope>
    <source>
        <strain evidence="13">CHS0354</strain>
    </source>
</reference>
<evidence type="ECO:0000259" key="11">
    <source>
        <dbReference type="PROSITE" id="PS50280"/>
    </source>
</evidence>
<evidence type="ECO:0000256" key="9">
    <source>
        <dbReference type="ARBA" id="ARBA00093680"/>
    </source>
</evidence>
<evidence type="ECO:0000256" key="7">
    <source>
        <dbReference type="ARBA" id="ARBA00093423"/>
    </source>
</evidence>
<comment type="caution">
    <text evidence="13">The sequence shown here is derived from an EMBL/GenBank/DDBJ whole genome shotgun (WGS) entry which is preliminary data.</text>
</comment>
<keyword evidence="2" id="KW-0808">Transferase</keyword>
<dbReference type="GO" id="GO:0008270">
    <property type="term" value="F:zinc ion binding"/>
    <property type="evidence" value="ECO:0007669"/>
    <property type="project" value="UniProtKB-KW"/>
</dbReference>
<protein>
    <recommendedName>
        <fullName evidence="8">Protein-lysine N-methyltransferase SMYD4</fullName>
    </recommendedName>
    <alternativeName>
        <fullName evidence="9">SET and MYND domain-containing protein 4</fullName>
    </alternativeName>
</protein>
<dbReference type="Gene3D" id="1.25.40.10">
    <property type="entry name" value="Tetratricopeptide repeat domain"/>
    <property type="match status" value="1"/>
</dbReference>
<evidence type="ECO:0000256" key="1">
    <source>
        <dbReference type="ARBA" id="ARBA00022603"/>
    </source>
</evidence>
<dbReference type="SUPFAM" id="SSF48452">
    <property type="entry name" value="TPR-like"/>
    <property type="match status" value="1"/>
</dbReference>
<reference evidence="13" key="3">
    <citation type="submission" date="2023-05" db="EMBL/GenBank/DDBJ databases">
        <authorList>
            <person name="Smith C.H."/>
        </authorList>
    </citation>
    <scope>NUCLEOTIDE SEQUENCE</scope>
    <source>
        <strain evidence="13">CHS0354</strain>
        <tissue evidence="13">Mantle</tissue>
    </source>
</reference>
<keyword evidence="14" id="KW-1185">Reference proteome</keyword>
<proteinExistence type="predicted"/>
<dbReference type="GO" id="GO:0032259">
    <property type="term" value="P:methylation"/>
    <property type="evidence" value="ECO:0007669"/>
    <property type="project" value="UniProtKB-KW"/>
</dbReference>
<dbReference type="AlphaFoldDB" id="A0AAE0VM41"/>
<dbReference type="InterPro" id="IPR052097">
    <property type="entry name" value="SET-MYND_domain_protein"/>
</dbReference>
<keyword evidence="6" id="KW-0862">Zinc</keyword>
<evidence type="ECO:0000259" key="12">
    <source>
        <dbReference type="PROSITE" id="PS50865"/>
    </source>
</evidence>
<dbReference type="Gene3D" id="1.10.220.160">
    <property type="match status" value="1"/>
</dbReference>
<dbReference type="PROSITE" id="PS50865">
    <property type="entry name" value="ZF_MYND_2"/>
    <property type="match status" value="1"/>
</dbReference>
<dbReference type="CDD" id="cd10536">
    <property type="entry name" value="SET_SMYD4"/>
    <property type="match status" value="1"/>
</dbReference>
<sequence length="665" mass="75811">MESMTRSLSVNDWYGSLMSTLRKDEREESFLKIFESCKSDEERIKSLLDLPAIHDIIYVCSKYKPKSAEHAMILRVHGNTFFQKHWDEKALNYYNQSVLKAPYTGVTTELALALANRSAVLLHMKYYQLCLDDISLALSIGYPDDLIYKLNERKGKCLYQLRKFPEAIKAFEEAKLNVANSKLGFEKITNLKKSYDEQIDQSNRYKASTSIVGGMVNRNHGPIPIMSSEKNLQIPCASEAVKIQYSEFSGRGLRAVSDIQVGEVLIVEKPYISTVLPNCDISHCQHCCNRVIAPLPCKHCSGIVYCSIQCQEESWNLYHYAECSYHDLINESDIHLGHLALRTVLKAGHKVLKKCTVLAQKVTSNRTNILGCDENGVYHSDDYNVVFNLVTHTERHSVKGLMKKSLGAIFLLKCIEHSAFFECNACQSDLAFVGGHILHHLQMLPCNAHEVSELIYKHGYFADSLTLEIGSAVYATLSLINHSCDPSVIRHSYGNICVVRAIRNIQKGQEILDSYGVLYPLSSCPSRRTKLIKHYFFTCNCLACQNDWPLYLDIPCNTPFYRCEECQGPVFIPNDGQVRISKCSACHHVQDLTKKIHLIESSYEMFREAMQTVVIGRNLDEAKRVLEKHLRLMDRLLCRPWRDYNDCQEALKQCYAVNANCHYTE</sequence>
<dbReference type="InterPro" id="IPR044421">
    <property type="entry name" value="SMYD4_SET"/>
</dbReference>
<evidence type="ECO:0000256" key="4">
    <source>
        <dbReference type="ARBA" id="ARBA00022723"/>
    </source>
</evidence>
<dbReference type="GO" id="GO:0008168">
    <property type="term" value="F:methyltransferase activity"/>
    <property type="evidence" value="ECO:0007669"/>
    <property type="project" value="UniProtKB-KW"/>
</dbReference>
<dbReference type="InterPro" id="IPR001214">
    <property type="entry name" value="SET_dom"/>
</dbReference>
<dbReference type="SUPFAM" id="SSF144232">
    <property type="entry name" value="HIT/MYND zinc finger-like"/>
    <property type="match status" value="1"/>
</dbReference>
<dbReference type="PANTHER" id="PTHR46165:SF7">
    <property type="entry name" value="SET AND MYND DOMAIN-CONTAINING PROTEIN 4"/>
    <property type="match status" value="1"/>
</dbReference>
<keyword evidence="4" id="KW-0479">Metal-binding</keyword>
<dbReference type="GO" id="GO:0042826">
    <property type="term" value="F:histone deacetylase binding"/>
    <property type="evidence" value="ECO:0007669"/>
    <property type="project" value="TreeGrafter"/>
</dbReference>
<organism evidence="13 14">
    <name type="scientific">Potamilus streckersoni</name>
    <dbReference type="NCBI Taxonomy" id="2493646"/>
    <lineage>
        <taxon>Eukaryota</taxon>
        <taxon>Metazoa</taxon>
        <taxon>Spiralia</taxon>
        <taxon>Lophotrochozoa</taxon>
        <taxon>Mollusca</taxon>
        <taxon>Bivalvia</taxon>
        <taxon>Autobranchia</taxon>
        <taxon>Heteroconchia</taxon>
        <taxon>Palaeoheterodonta</taxon>
        <taxon>Unionida</taxon>
        <taxon>Unionoidea</taxon>
        <taxon>Unionidae</taxon>
        <taxon>Ambleminae</taxon>
        <taxon>Lampsilini</taxon>
        <taxon>Potamilus</taxon>
    </lineage>
</organism>
<dbReference type="InterPro" id="IPR046341">
    <property type="entry name" value="SET_dom_sf"/>
</dbReference>
<reference evidence="13" key="2">
    <citation type="journal article" date="2021" name="Genome Biol. Evol.">
        <title>Developing a high-quality reference genome for a parasitic bivalve with doubly uniparental inheritance (Bivalvia: Unionida).</title>
        <authorList>
            <person name="Smith C.H."/>
        </authorList>
    </citation>
    <scope>NUCLEOTIDE SEQUENCE</scope>
    <source>
        <strain evidence="13">CHS0354</strain>
        <tissue evidence="13">Mantle</tissue>
    </source>
</reference>
<evidence type="ECO:0000313" key="14">
    <source>
        <dbReference type="Proteomes" id="UP001195483"/>
    </source>
</evidence>
<dbReference type="InterPro" id="IPR011990">
    <property type="entry name" value="TPR-like_helical_dom_sf"/>
</dbReference>
<gene>
    <name evidence="13" type="ORF">CHS0354_011194</name>
</gene>
<comment type="function">
    <text evidence="7">Protein-lysine N-methyltransferase. Monomethylates PRMT5, modulating its transcriptional activity. May also act as a histone methyltransferase. Plays a critical role in cardiac development. Acts as a key epigenetic regulator of gene expression during cardiac development via its dual activities as a methyltransferase and negative regulator of HDAC1.</text>
</comment>
<keyword evidence="5 10" id="KW-0863">Zinc-finger</keyword>
<dbReference type="InterPro" id="IPR002893">
    <property type="entry name" value="Znf_MYND"/>
</dbReference>
<evidence type="ECO:0000313" key="13">
    <source>
        <dbReference type="EMBL" id="KAK3583303.1"/>
    </source>
</evidence>
<dbReference type="Gene3D" id="2.170.270.10">
    <property type="entry name" value="SET domain"/>
    <property type="match status" value="1"/>
</dbReference>
<evidence type="ECO:0000256" key="10">
    <source>
        <dbReference type="PROSITE-ProRule" id="PRU00134"/>
    </source>
</evidence>
<dbReference type="EMBL" id="JAEAOA010000695">
    <property type="protein sequence ID" value="KAK3583303.1"/>
    <property type="molecule type" value="Genomic_DNA"/>
</dbReference>